<dbReference type="OrthoDB" id="3972624at2759"/>
<gene>
    <name evidence="2" type="ORF">HGUI_03035</name>
</gene>
<dbReference type="Pfam" id="PF09770">
    <property type="entry name" value="PAT1"/>
    <property type="match status" value="2"/>
</dbReference>
<dbReference type="VEuPathDB" id="FungiDB:HGUI_03035"/>
<proteinExistence type="predicted"/>
<sequence>MSGFFGFDPMDASSNTKPVKIIKEEDYDLVNDETFGNIDTQSLNKNYEYGFNNQETIPQSKQHYTDYTSAVNKPKELSITPDFNKVEEYYHIQQEQPYMQNHIEPNLGLQPPNFFNPIMPSNPPVIPNNVPFGNGQNNINGSMQHNSNGNFPMPFMPNNFMNMNQNKQIPGNMMMPSSIPGMPPMTPQMQQQFQQFQQMMQQGAIPPNMFMPPNMPANQYQQPIITNHMEMPKIHEQDNAVLKEGQQEEIQKKPINNGLPTLDEISKSGLTKKQMNQKLQQHQQLIDEQNKMNIDYQKMVSMDNNQNKNYFSAKKGNMNTANLTPEENRIRQKKVERILCHHGLMTYRDKDFLTRLQLSRIVDQDPLESDFYYQFFKIMKSTSVAGANHGLDTGMNEKDAIAKAYLDISGHRLGGKKRNVSLALQKMQSQVIAAVSVAKERSGSAAINPRKRILLDEEKKKMDDDLNDVMNKMVLENEGDVQENIVYTPNEALKRSKLLAESVYDIVLELENSLRNNVVLNKKEFLKILLHNSDQDLILFLSLNKSIKLLPRMFNFLDFEEKLQFVNRLFKLLTSFDVVKESSYLNAEMNPKEKKFSKQNCQDFQKIFLKLACSMLSQCTLQHIIQLTQSICMNNLIMLCTTKIGLNLITVLINRTVLFKNELSMSGWENVYEYLFNSLKNHLSQCFPPNTSSKEDTYIWQFFASLAMAGKLDHQRIIIDEIRDFIFHAIDVAERDATTTEELKIKIYQNLNLFFNVMGLVCRNGEITEL</sequence>
<dbReference type="InterPro" id="IPR019167">
    <property type="entry name" value="PAT1_dom"/>
</dbReference>
<organism evidence="2 3">
    <name type="scientific">Hanseniaspora guilliermondii</name>
    <dbReference type="NCBI Taxonomy" id="56406"/>
    <lineage>
        <taxon>Eukaryota</taxon>
        <taxon>Fungi</taxon>
        <taxon>Dikarya</taxon>
        <taxon>Ascomycota</taxon>
        <taxon>Saccharomycotina</taxon>
        <taxon>Saccharomycetes</taxon>
        <taxon>Saccharomycodales</taxon>
        <taxon>Saccharomycodaceae</taxon>
        <taxon>Hanseniaspora</taxon>
    </lineage>
</organism>
<accession>A0A1L0B6X7</accession>
<evidence type="ECO:0000313" key="3">
    <source>
        <dbReference type="Proteomes" id="UP000183365"/>
    </source>
</evidence>
<evidence type="ECO:0000259" key="1">
    <source>
        <dbReference type="Pfam" id="PF09770"/>
    </source>
</evidence>
<protein>
    <recommendedName>
        <fullName evidence="1">mRNA decay factor PAT1 domain-containing protein</fullName>
    </recommendedName>
</protein>
<name>A0A1L0B6X7_9ASCO</name>
<reference evidence="3" key="1">
    <citation type="submission" date="2016-11" db="EMBL/GenBank/DDBJ databases">
        <authorList>
            <person name="Guldener U."/>
        </authorList>
    </citation>
    <scope>NUCLEOTIDE SEQUENCE [LARGE SCALE GENOMIC DNA]</scope>
</reference>
<dbReference type="EMBL" id="FQNF01000066">
    <property type="protein sequence ID" value="SGZ40835.1"/>
    <property type="molecule type" value="Genomic_DNA"/>
</dbReference>
<feature type="domain" description="mRNA decay factor PAT1" evidence="1">
    <location>
        <begin position="176"/>
        <end position="441"/>
    </location>
</feature>
<evidence type="ECO:0000313" key="2">
    <source>
        <dbReference type="EMBL" id="SGZ40835.1"/>
    </source>
</evidence>
<keyword evidence="3" id="KW-1185">Reference proteome</keyword>
<dbReference type="AlphaFoldDB" id="A0A1L0B6X7"/>
<dbReference type="Proteomes" id="UP000183365">
    <property type="component" value="Unassembled WGS sequence"/>
</dbReference>
<feature type="domain" description="mRNA decay factor PAT1" evidence="1">
    <location>
        <begin position="537"/>
        <end position="760"/>
    </location>
</feature>